<sequence>MKVFPFDPAEFLDTPEAQQELLDDAAASGDGRYIAAALGTIARARGMTKVAAGAGVSREALYRALSEDGDPRLSTLLGVAKALGLTLAFRAV</sequence>
<dbReference type="Gene3D" id="1.10.260.40">
    <property type="entry name" value="lambda repressor-like DNA-binding domains"/>
    <property type="match status" value="1"/>
</dbReference>
<proteinExistence type="predicted"/>
<dbReference type="GO" id="GO:0003677">
    <property type="term" value="F:DNA binding"/>
    <property type="evidence" value="ECO:0007669"/>
    <property type="project" value="InterPro"/>
</dbReference>
<feature type="domain" description="HTH cro/C1-type" evidence="1">
    <location>
        <begin position="47"/>
        <end position="90"/>
    </location>
</feature>
<name>A0A366FRW3_9HYPH</name>
<dbReference type="PANTHER" id="PTHR40275">
    <property type="entry name" value="SSL7038 PROTEIN"/>
    <property type="match status" value="1"/>
</dbReference>
<dbReference type="RefSeq" id="WP_113888128.1">
    <property type="nucleotide sequence ID" value="NZ_QNRK01000004.1"/>
</dbReference>
<dbReference type="EMBL" id="QNRK01000004">
    <property type="protein sequence ID" value="RBP16896.1"/>
    <property type="molecule type" value="Genomic_DNA"/>
</dbReference>
<accession>A0A366FRW3</accession>
<dbReference type="CDD" id="cd00093">
    <property type="entry name" value="HTH_XRE"/>
    <property type="match status" value="1"/>
</dbReference>
<evidence type="ECO:0000313" key="3">
    <source>
        <dbReference type="Proteomes" id="UP000253529"/>
    </source>
</evidence>
<dbReference type="Proteomes" id="UP000253529">
    <property type="component" value="Unassembled WGS sequence"/>
</dbReference>
<dbReference type="AlphaFoldDB" id="A0A366FRW3"/>
<dbReference type="Pfam" id="PF21716">
    <property type="entry name" value="dnstrm_HI1420"/>
    <property type="match status" value="1"/>
</dbReference>
<keyword evidence="3" id="KW-1185">Reference proteome</keyword>
<dbReference type="PROSITE" id="PS50943">
    <property type="entry name" value="HTH_CROC1"/>
    <property type="match status" value="1"/>
</dbReference>
<reference evidence="2 3" key="1">
    <citation type="submission" date="2018-06" db="EMBL/GenBank/DDBJ databases">
        <title>Genomic Encyclopedia of Type Strains, Phase IV (KMG-IV): sequencing the most valuable type-strain genomes for metagenomic binning, comparative biology and taxonomic classification.</title>
        <authorList>
            <person name="Goeker M."/>
        </authorList>
    </citation>
    <scope>NUCLEOTIDE SEQUENCE [LARGE SCALE GENOMIC DNA]</scope>
    <source>
        <strain evidence="2 3">DSM 24875</strain>
    </source>
</reference>
<dbReference type="OrthoDB" id="9798416at2"/>
<protein>
    <submittedName>
        <fullName evidence="2">Putative addiction module antidote protein</fullName>
    </submittedName>
</protein>
<evidence type="ECO:0000313" key="2">
    <source>
        <dbReference type="EMBL" id="RBP16896.1"/>
    </source>
</evidence>
<organism evidence="2 3">
    <name type="scientific">Roseiarcus fermentans</name>
    <dbReference type="NCBI Taxonomy" id="1473586"/>
    <lineage>
        <taxon>Bacteria</taxon>
        <taxon>Pseudomonadati</taxon>
        <taxon>Pseudomonadota</taxon>
        <taxon>Alphaproteobacteria</taxon>
        <taxon>Hyphomicrobiales</taxon>
        <taxon>Roseiarcaceae</taxon>
        <taxon>Roseiarcus</taxon>
    </lineage>
</organism>
<dbReference type="InterPro" id="IPR001387">
    <property type="entry name" value="Cro/C1-type_HTH"/>
</dbReference>
<dbReference type="InterPro" id="IPR010982">
    <property type="entry name" value="Lambda_DNA-bd_dom_sf"/>
</dbReference>
<evidence type="ECO:0000259" key="1">
    <source>
        <dbReference type="PROSITE" id="PS50943"/>
    </source>
</evidence>
<dbReference type="SUPFAM" id="SSF47413">
    <property type="entry name" value="lambda repressor-like DNA-binding domains"/>
    <property type="match status" value="1"/>
</dbReference>
<dbReference type="PANTHER" id="PTHR40275:SF1">
    <property type="entry name" value="SSL7038 PROTEIN"/>
    <property type="match status" value="1"/>
</dbReference>
<dbReference type="InterPro" id="IPR014057">
    <property type="entry name" value="HI1420"/>
</dbReference>
<gene>
    <name evidence="2" type="ORF">DFR50_104176</name>
</gene>
<comment type="caution">
    <text evidence="2">The sequence shown here is derived from an EMBL/GenBank/DDBJ whole genome shotgun (WGS) entry which is preliminary data.</text>
</comment>
<dbReference type="NCBIfam" id="TIGR02684">
    <property type="entry name" value="dnstrm_HI1420"/>
    <property type="match status" value="1"/>
</dbReference>